<evidence type="ECO:0000256" key="2">
    <source>
        <dbReference type="ARBA" id="ARBA00022490"/>
    </source>
</evidence>
<dbReference type="SUPFAM" id="SSF54211">
    <property type="entry name" value="Ribosomal protein S5 domain 2-like"/>
    <property type="match status" value="1"/>
</dbReference>
<feature type="active site" description="Proton acceptor" evidence="11">
    <location>
        <position position="183"/>
    </location>
</feature>
<proteinExistence type="inferred from homology"/>
<feature type="binding site" evidence="11">
    <location>
        <position position="139"/>
    </location>
    <ligand>
        <name>Mg(2+)</name>
        <dbReference type="ChEBI" id="CHEBI:18420"/>
    </ligand>
</feature>
<dbReference type="InterPro" id="IPR013750">
    <property type="entry name" value="GHMP_kinase_C_dom"/>
</dbReference>
<feature type="domain" description="GHMP kinase C-terminal" evidence="14">
    <location>
        <begin position="294"/>
        <end position="375"/>
    </location>
</feature>
<dbReference type="GO" id="GO:0006012">
    <property type="term" value="P:galactose metabolic process"/>
    <property type="evidence" value="ECO:0007669"/>
    <property type="project" value="UniProtKB-UniRule"/>
</dbReference>
<keyword evidence="9 11" id="KW-0299">Galactose metabolism</keyword>
<feature type="domain" description="GHMP kinase N-terminal" evidence="13">
    <location>
        <begin position="102"/>
        <end position="191"/>
    </location>
</feature>
<keyword evidence="6 11" id="KW-0418">Kinase</keyword>
<name>A0A7T3V690_9SPIR</name>
<comment type="function">
    <text evidence="11">Catalyzes the transfer of the gamma-phosphate of ATP to D-galactose to form alpha-D-galactose-1-phosphate (Gal-1-P).</text>
</comment>
<dbReference type="FunFam" id="3.30.230.10:FF:000017">
    <property type="entry name" value="Galactokinase"/>
    <property type="match status" value="1"/>
</dbReference>
<feature type="binding site" evidence="11">
    <location>
        <position position="171"/>
    </location>
    <ligand>
        <name>Mg(2+)</name>
        <dbReference type="ChEBI" id="CHEBI:18420"/>
    </ligand>
</feature>
<dbReference type="Pfam" id="PF10509">
    <property type="entry name" value="GalKase_gal_bdg"/>
    <property type="match status" value="1"/>
</dbReference>
<keyword evidence="10 11" id="KW-0119">Carbohydrate metabolism</keyword>
<keyword evidence="2 11" id="KW-0963">Cytoplasm</keyword>
<evidence type="ECO:0000256" key="5">
    <source>
        <dbReference type="ARBA" id="ARBA00022741"/>
    </source>
</evidence>
<dbReference type="InterPro" id="IPR000705">
    <property type="entry name" value="Galactokinase"/>
</dbReference>
<dbReference type="Gene3D" id="3.30.230.10">
    <property type="match status" value="1"/>
</dbReference>
<dbReference type="InterPro" id="IPR022963">
    <property type="entry name" value="Galactokinase_bac"/>
</dbReference>
<dbReference type="Pfam" id="PF00288">
    <property type="entry name" value="GHMP_kinases_N"/>
    <property type="match status" value="1"/>
</dbReference>
<organism evidence="16 17">
    <name type="scientific">Treponema peruense</name>
    <dbReference type="NCBI Taxonomy" id="2787628"/>
    <lineage>
        <taxon>Bacteria</taxon>
        <taxon>Pseudomonadati</taxon>
        <taxon>Spirochaetota</taxon>
        <taxon>Spirochaetia</taxon>
        <taxon>Spirochaetales</taxon>
        <taxon>Treponemataceae</taxon>
        <taxon>Treponema</taxon>
    </lineage>
</organism>
<dbReference type="EMBL" id="CP064936">
    <property type="protein sequence ID" value="QQA02261.1"/>
    <property type="molecule type" value="Genomic_DNA"/>
</dbReference>
<keyword evidence="3 11" id="KW-0808">Transferase</keyword>
<dbReference type="InterPro" id="IPR014721">
    <property type="entry name" value="Ribsml_uS5_D2-typ_fold_subgr"/>
</dbReference>
<dbReference type="GO" id="GO:0005829">
    <property type="term" value="C:cytosol"/>
    <property type="evidence" value="ECO:0007669"/>
    <property type="project" value="TreeGrafter"/>
</dbReference>
<keyword evidence="4 11" id="KW-0479">Metal-binding</keyword>
<accession>A0A7T3V690</accession>
<comment type="pathway">
    <text evidence="11">Carbohydrate metabolism; galactose metabolism.</text>
</comment>
<comment type="similarity">
    <text evidence="1 11">Belongs to the GHMP kinase family. GalK subfamily.</text>
</comment>
<dbReference type="HAMAP" id="MF_00246">
    <property type="entry name" value="Galactokinase"/>
    <property type="match status" value="1"/>
</dbReference>
<evidence type="ECO:0000256" key="10">
    <source>
        <dbReference type="ARBA" id="ARBA00023277"/>
    </source>
</evidence>
<keyword evidence="8 11" id="KW-0460">Magnesium</keyword>
<feature type="site" description="Transition state stabilizer" evidence="11">
    <location>
        <position position="37"/>
    </location>
</feature>
<evidence type="ECO:0000313" key="16">
    <source>
        <dbReference type="EMBL" id="QQA02261.1"/>
    </source>
</evidence>
<dbReference type="KEGG" id="tper:IWA51_09275"/>
<dbReference type="PIRSF" id="PIRSF000530">
    <property type="entry name" value="Galactokinase"/>
    <property type="match status" value="1"/>
</dbReference>
<evidence type="ECO:0000256" key="12">
    <source>
        <dbReference type="NCBIfam" id="TIGR00131"/>
    </source>
</evidence>
<dbReference type="InterPro" id="IPR019539">
    <property type="entry name" value="GalKase_N"/>
</dbReference>
<evidence type="ECO:0000256" key="8">
    <source>
        <dbReference type="ARBA" id="ARBA00022842"/>
    </source>
</evidence>
<dbReference type="RefSeq" id="WP_198443694.1">
    <property type="nucleotide sequence ID" value="NZ_CBCSHE010000001.1"/>
</dbReference>
<dbReference type="FunFam" id="3.30.70.890:FF:000001">
    <property type="entry name" value="Galactokinase"/>
    <property type="match status" value="1"/>
</dbReference>
<evidence type="ECO:0000259" key="14">
    <source>
        <dbReference type="Pfam" id="PF08544"/>
    </source>
</evidence>
<gene>
    <name evidence="11" type="primary">galK</name>
    <name evidence="16" type="ORF">IWA51_09275</name>
</gene>
<evidence type="ECO:0000256" key="7">
    <source>
        <dbReference type="ARBA" id="ARBA00022840"/>
    </source>
</evidence>
<dbReference type="GO" id="GO:0004335">
    <property type="term" value="F:galactokinase activity"/>
    <property type="evidence" value="ECO:0007669"/>
    <property type="project" value="UniProtKB-UniRule"/>
</dbReference>
<dbReference type="GO" id="GO:0000287">
    <property type="term" value="F:magnesium ion binding"/>
    <property type="evidence" value="ECO:0007669"/>
    <property type="project" value="UniProtKB-UniRule"/>
</dbReference>
<keyword evidence="17" id="KW-1185">Reference proteome</keyword>
<dbReference type="InterPro" id="IPR020568">
    <property type="entry name" value="Ribosomal_Su5_D2-typ_SF"/>
</dbReference>
<reference evidence="16 17" key="1">
    <citation type="submission" date="2020-11" db="EMBL/GenBank/DDBJ databases">
        <title>Treponema Peruensis nv. sp., first commensal Treponema isolated from human feces.</title>
        <authorList>
            <person name="Belkhou C."/>
            <person name="Raes J."/>
        </authorList>
    </citation>
    <scope>NUCLEOTIDE SEQUENCE [LARGE SCALE GENOMIC DNA]</scope>
    <source>
        <strain evidence="16 17">RCC2812</strain>
    </source>
</reference>
<dbReference type="UniPathway" id="UPA00214"/>
<feature type="binding site" evidence="11">
    <location>
        <position position="233"/>
    </location>
    <ligand>
        <name>substrate</name>
    </ligand>
</feature>
<dbReference type="NCBIfam" id="NF003705">
    <property type="entry name" value="PRK05322.1"/>
    <property type="match status" value="1"/>
</dbReference>
<dbReference type="Proteomes" id="UP000595224">
    <property type="component" value="Chromosome"/>
</dbReference>
<feature type="domain" description="Galactokinase N-terminal" evidence="15">
    <location>
        <begin position="17"/>
        <end position="67"/>
    </location>
</feature>
<dbReference type="InterPro" id="IPR036554">
    <property type="entry name" value="GHMP_kinase_C_sf"/>
</dbReference>
<dbReference type="PANTHER" id="PTHR10457">
    <property type="entry name" value="MEVALONATE KINASE/GALACTOKINASE"/>
    <property type="match status" value="1"/>
</dbReference>
<evidence type="ECO:0000313" key="17">
    <source>
        <dbReference type="Proteomes" id="UP000595224"/>
    </source>
</evidence>
<dbReference type="PRINTS" id="PR00473">
    <property type="entry name" value="GALCTOKINASE"/>
</dbReference>
<comment type="caution">
    <text evidence="11">Lacks conserved residue(s) required for the propagation of feature annotation.</text>
</comment>
<evidence type="ECO:0000256" key="11">
    <source>
        <dbReference type="HAMAP-Rule" id="MF_00246"/>
    </source>
</evidence>
<dbReference type="EC" id="2.7.1.6" evidence="11 12"/>
<dbReference type="PRINTS" id="PR00959">
    <property type="entry name" value="MEVGALKINASE"/>
</dbReference>
<evidence type="ECO:0000256" key="3">
    <source>
        <dbReference type="ARBA" id="ARBA00022679"/>
    </source>
</evidence>
<dbReference type="GO" id="GO:0005524">
    <property type="term" value="F:ATP binding"/>
    <property type="evidence" value="ECO:0007669"/>
    <property type="project" value="UniProtKB-UniRule"/>
</dbReference>
<feature type="binding site" evidence="11">
    <location>
        <begin position="43"/>
        <end position="46"/>
    </location>
    <ligand>
        <name>substrate</name>
    </ligand>
</feature>
<evidence type="ECO:0000259" key="15">
    <source>
        <dbReference type="Pfam" id="PF10509"/>
    </source>
</evidence>
<protein>
    <recommendedName>
        <fullName evidence="11 12">Galactokinase</fullName>
        <ecNumber evidence="11 12">2.7.1.6</ecNumber>
    </recommendedName>
    <alternativeName>
        <fullName evidence="11">Galactose kinase</fullName>
    </alternativeName>
</protein>
<comment type="catalytic activity">
    <reaction evidence="11">
        <text>alpha-D-galactose + ATP = alpha-D-galactose 1-phosphate + ADP + H(+)</text>
        <dbReference type="Rhea" id="RHEA:13553"/>
        <dbReference type="ChEBI" id="CHEBI:15378"/>
        <dbReference type="ChEBI" id="CHEBI:28061"/>
        <dbReference type="ChEBI" id="CHEBI:30616"/>
        <dbReference type="ChEBI" id="CHEBI:58336"/>
        <dbReference type="ChEBI" id="CHEBI:456216"/>
        <dbReference type="EC" id="2.7.1.6"/>
    </reaction>
</comment>
<evidence type="ECO:0000256" key="4">
    <source>
        <dbReference type="ARBA" id="ARBA00022723"/>
    </source>
</evidence>
<dbReference type="PANTHER" id="PTHR10457:SF7">
    <property type="entry name" value="GALACTOKINASE-RELATED"/>
    <property type="match status" value="1"/>
</dbReference>
<evidence type="ECO:0000256" key="6">
    <source>
        <dbReference type="ARBA" id="ARBA00022777"/>
    </source>
</evidence>
<comment type="subcellular location">
    <subcellularLocation>
        <location evidence="11">Cytoplasm</location>
    </subcellularLocation>
</comment>
<sequence>MNTLTSTTYDPKNLPADFVKIYGGSEKDVQVYSSPARINIIGEHIDYNGGKVFPAAINKYLYVAIRKRGDSKIIYNDIHFPGTFEFDINDEFVFDKKNDYANYLNGILSQLKAAGHHFDCGFEILMASNIPAGGGISSSSALECGFAYAVSETFGFGIDRITIAKLGQMSEHKFMNVNCGIMDQFIIAMGKKNTAIVLDCNTLEYEYAPLELGDYRFVVMNTNKQRRLADSKYNERRSQCEQALALLKESGLKINALCELTPEEWEASKAAVKDEILQKRAKHCIYENARVLAAVKALNGGDLKKLGELLNESHESLKTDYEVTGIELDTLAETAQKQEGCLGARMTGAGFGGCGIALVHKDNIDSFVKNVQDTYTKTIGYNAGFFACESGDGVAKM</sequence>
<evidence type="ECO:0000256" key="1">
    <source>
        <dbReference type="ARBA" id="ARBA00006566"/>
    </source>
</evidence>
<dbReference type="NCBIfam" id="TIGR00131">
    <property type="entry name" value="gal_kin"/>
    <property type="match status" value="1"/>
</dbReference>
<evidence type="ECO:0000259" key="13">
    <source>
        <dbReference type="Pfam" id="PF00288"/>
    </source>
</evidence>
<dbReference type="Pfam" id="PF08544">
    <property type="entry name" value="GHMP_kinases_C"/>
    <property type="match status" value="1"/>
</dbReference>
<dbReference type="Gene3D" id="3.30.70.890">
    <property type="entry name" value="GHMP kinase, C-terminal domain"/>
    <property type="match status" value="1"/>
</dbReference>
<evidence type="ECO:0000256" key="9">
    <source>
        <dbReference type="ARBA" id="ARBA00023144"/>
    </source>
</evidence>
<dbReference type="InterPro" id="IPR006204">
    <property type="entry name" value="GHMP_kinase_N_dom"/>
</dbReference>
<dbReference type="AlphaFoldDB" id="A0A7T3V690"/>
<dbReference type="InterPro" id="IPR006206">
    <property type="entry name" value="Mevalonate/galactokinase"/>
</dbReference>
<keyword evidence="7 11" id="KW-0067">ATP-binding</keyword>
<keyword evidence="5 11" id="KW-0547">Nucleotide-binding</keyword>
<dbReference type="SUPFAM" id="SSF55060">
    <property type="entry name" value="GHMP Kinase, C-terminal domain"/>
    <property type="match status" value="1"/>
</dbReference>